<dbReference type="GO" id="GO:0009847">
    <property type="term" value="P:spore germination"/>
    <property type="evidence" value="ECO:0007669"/>
    <property type="project" value="InterPro"/>
</dbReference>
<dbReference type="OrthoDB" id="9772630at2"/>
<dbReference type="PIRSF" id="PIRSF005690">
    <property type="entry name" value="GerBA"/>
    <property type="match status" value="1"/>
</dbReference>
<evidence type="ECO:0000256" key="3">
    <source>
        <dbReference type="SAM" id="Phobius"/>
    </source>
</evidence>
<dbReference type="PANTHER" id="PTHR22550">
    <property type="entry name" value="SPORE GERMINATION PROTEIN"/>
    <property type="match status" value="1"/>
</dbReference>
<dbReference type="InterPro" id="IPR004995">
    <property type="entry name" value="Spore_Ger"/>
</dbReference>
<dbReference type="EMBL" id="FOHU01000013">
    <property type="protein sequence ID" value="SET52235.1"/>
    <property type="molecule type" value="Genomic_DNA"/>
</dbReference>
<evidence type="ECO:0000313" key="5">
    <source>
        <dbReference type="Proteomes" id="UP000199568"/>
    </source>
</evidence>
<dbReference type="Proteomes" id="UP000199568">
    <property type="component" value="Unassembled WGS sequence"/>
</dbReference>
<gene>
    <name evidence="4" type="ORF">SAMN05660297_02656</name>
</gene>
<dbReference type="GO" id="GO:0016020">
    <property type="term" value="C:membrane"/>
    <property type="evidence" value="ECO:0007669"/>
    <property type="project" value="InterPro"/>
</dbReference>
<protein>
    <submittedName>
        <fullName evidence="4">Spore germination protein KA</fullName>
    </submittedName>
</protein>
<keyword evidence="3" id="KW-1133">Transmembrane helix</keyword>
<feature type="transmembrane region" description="Helical" evidence="3">
    <location>
        <begin position="396"/>
        <end position="417"/>
    </location>
</feature>
<keyword evidence="2 3" id="KW-0472">Membrane</keyword>
<dbReference type="Pfam" id="PF03323">
    <property type="entry name" value="GerA"/>
    <property type="match status" value="1"/>
</dbReference>
<evidence type="ECO:0000313" key="4">
    <source>
        <dbReference type="EMBL" id="SET52235.1"/>
    </source>
</evidence>
<organism evidence="4 5">
    <name type="scientific">Natronincola peptidivorans</name>
    <dbReference type="NCBI Taxonomy" id="426128"/>
    <lineage>
        <taxon>Bacteria</taxon>
        <taxon>Bacillati</taxon>
        <taxon>Bacillota</taxon>
        <taxon>Clostridia</taxon>
        <taxon>Peptostreptococcales</taxon>
        <taxon>Natronincolaceae</taxon>
        <taxon>Natronincola</taxon>
    </lineage>
</organism>
<dbReference type="PANTHER" id="PTHR22550:SF5">
    <property type="entry name" value="LEUCINE ZIPPER PROTEIN 4"/>
    <property type="match status" value="1"/>
</dbReference>
<keyword evidence="5" id="KW-1185">Reference proteome</keyword>
<proteinExistence type="inferred from homology"/>
<feature type="transmembrane region" description="Helical" evidence="3">
    <location>
        <begin position="429"/>
        <end position="454"/>
    </location>
</feature>
<comment type="similarity">
    <text evidence="1">Belongs to the GerABKA family.</text>
</comment>
<sequence length="509" mass="57672">MWPFFPFKKSNNSPSAKTVVTGNLQKDLNYLKKAFFYPDNKDLIVREIYIDTLEKEVVLLFMAGMVDRKVIEEHVIKTLIQAKPSNVDSKLQEDIVKRMLSIQNTTVYYTLEKAIKGVLMGKTIMLVDESKKIFALETTGYEHRSIDKPERENVIKGPLEGFVESSLINRSLIRRQLKSKNLITEGIEIGTSGICEVSLIYMKNIANDKLVERVKKRLKQVNSDNVQGLSVLEQHLEERPYSLIPTMLYTERPDRAVAFLQEGHIILIMDNSPACLVLPVTFWALFHTAEDQYMRWPYGNFTRVIRMIALLVAMFTPAVYLAITNFHPEMIPSELLLSIMNTREHVPFPAYFELIMLELAFEILREAFLRVPSLLGPTIGIVGALVLGQAAVEAGIVSPILIIIVAMTGLSAFAVADISFNFVVRIIRFIFMISALIIGLYGIALVLIGLLAYLNTLKSFGVPFMSPLAPSGPSSKDTLFRWPVWKQWLRPFYLDPKDSVRKKPPKRGA</sequence>
<dbReference type="STRING" id="426128.SAMN05660297_02656"/>
<name>A0A1I0F2V9_9FIRM</name>
<evidence type="ECO:0000256" key="2">
    <source>
        <dbReference type="ARBA" id="ARBA00023136"/>
    </source>
</evidence>
<reference evidence="4 5" key="1">
    <citation type="submission" date="2016-10" db="EMBL/GenBank/DDBJ databases">
        <authorList>
            <person name="de Groot N.N."/>
        </authorList>
    </citation>
    <scope>NUCLEOTIDE SEQUENCE [LARGE SCALE GENOMIC DNA]</scope>
    <source>
        <strain evidence="4 5">DSM 18979</strain>
    </source>
</reference>
<dbReference type="AlphaFoldDB" id="A0A1I0F2V9"/>
<keyword evidence="3" id="KW-0812">Transmembrane</keyword>
<evidence type="ECO:0000256" key="1">
    <source>
        <dbReference type="ARBA" id="ARBA00005278"/>
    </source>
</evidence>
<dbReference type="InterPro" id="IPR050768">
    <property type="entry name" value="UPF0353/GerABKA_families"/>
</dbReference>
<accession>A0A1I0F2V9</accession>
<feature type="transmembrane region" description="Helical" evidence="3">
    <location>
        <begin position="304"/>
        <end position="326"/>
    </location>
</feature>
<dbReference type="RefSeq" id="WP_090444947.1">
    <property type="nucleotide sequence ID" value="NZ_FOHU01000013.1"/>
</dbReference>
<feature type="transmembrane region" description="Helical" evidence="3">
    <location>
        <begin position="371"/>
        <end position="390"/>
    </location>
</feature>